<gene>
    <name evidence="2" type="ORF">OKJ48_19925</name>
</gene>
<sequence length="169" mass="18882">MDGETWLASCHPDPEEAQRQWERPPHLARLPTGRRFDALRLSQPLGLTVLWELGGQAEKVPVLEQHIEIRPVFYILTEPREAGSWPRQPDSATVLTAGAELTVPSPHADALTGVQRHSLLWRTAPDGSGHLADPDVLRTALALARDTDRQKARIRAARSAFYGAKHRRQ</sequence>
<proteinExistence type="predicted"/>
<protein>
    <submittedName>
        <fullName evidence="2">Uncharacterized protein</fullName>
    </submittedName>
</protein>
<keyword evidence="3" id="KW-1185">Reference proteome</keyword>
<name>A0ABU6CCQ1_9ACTN</name>
<organism evidence="2 3">
    <name type="scientific">Streptomyces kunmingensis</name>
    <dbReference type="NCBI Taxonomy" id="68225"/>
    <lineage>
        <taxon>Bacteria</taxon>
        <taxon>Bacillati</taxon>
        <taxon>Actinomycetota</taxon>
        <taxon>Actinomycetes</taxon>
        <taxon>Kitasatosporales</taxon>
        <taxon>Streptomycetaceae</taxon>
        <taxon>Streptomyces</taxon>
    </lineage>
</organism>
<evidence type="ECO:0000313" key="2">
    <source>
        <dbReference type="EMBL" id="MEB3962504.1"/>
    </source>
</evidence>
<evidence type="ECO:0000256" key="1">
    <source>
        <dbReference type="SAM" id="MobiDB-lite"/>
    </source>
</evidence>
<reference evidence="2 3" key="1">
    <citation type="submission" date="2022-10" db="EMBL/GenBank/DDBJ databases">
        <authorList>
            <person name="Xie J."/>
            <person name="Shen N."/>
        </authorList>
    </citation>
    <scope>NUCLEOTIDE SEQUENCE [LARGE SCALE GENOMIC DNA]</scope>
    <source>
        <strain evidence="2 3">DSM 41681</strain>
    </source>
</reference>
<comment type="caution">
    <text evidence="2">The sequence shown here is derived from an EMBL/GenBank/DDBJ whole genome shotgun (WGS) entry which is preliminary data.</text>
</comment>
<accession>A0ABU6CCQ1</accession>
<dbReference type="EMBL" id="JAOZYB010000154">
    <property type="protein sequence ID" value="MEB3962504.1"/>
    <property type="molecule type" value="Genomic_DNA"/>
</dbReference>
<dbReference type="RefSeq" id="WP_324770040.1">
    <property type="nucleotide sequence ID" value="NZ_BAAATS010000005.1"/>
</dbReference>
<feature type="compositionally biased region" description="Basic and acidic residues" evidence="1">
    <location>
        <begin position="12"/>
        <end position="21"/>
    </location>
</feature>
<dbReference type="Proteomes" id="UP001352223">
    <property type="component" value="Unassembled WGS sequence"/>
</dbReference>
<feature type="region of interest" description="Disordered" evidence="1">
    <location>
        <begin position="1"/>
        <end position="21"/>
    </location>
</feature>
<evidence type="ECO:0000313" key="3">
    <source>
        <dbReference type="Proteomes" id="UP001352223"/>
    </source>
</evidence>